<comment type="caution">
    <text evidence="1">The sequence shown here is derived from an EMBL/GenBank/DDBJ whole genome shotgun (WGS) entry which is preliminary data.</text>
</comment>
<dbReference type="EMBL" id="RKRA01000001">
    <property type="protein sequence ID" value="RPF29014.1"/>
    <property type="molecule type" value="Genomic_DNA"/>
</dbReference>
<dbReference type="InterPro" id="IPR011856">
    <property type="entry name" value="tRNA_endonuc-like_dom_sf"/>
</dbReference>
<proteinExistence type="predicted"/>
<reference evidence="1 2" key="1">
    <citation type="submission" date="2018-11" db="EMBL/GenBank/DDBJ databases">
        <title>Sequencing the genomes of 1000 actinobacteria strains.</title>
        <authorList>
            <person name="Klenk H.-P."/>
        </authorList>
    </citation>
    <scope>NUCLEOTIDE SEQUENCE [LARGE SCALE GENOMIC DNA]</scope>
    <source>
        <strain evidence="1 2">DSM 14418</strain>
    </source>
</reference>
<dbReference type="RefSeq" id="WP_123919655.1">
    <property type="nucleotide sequence ID" value="NZ_RKRA01000001.1"/>
</dbReference>
<dbReference type="GO" id="GO:0003676">
    <property type="term" value="F:nucleic acid binding"/>
    <property type="evidence" value="ECO:0007669"/>
    <property type="project" value="InterPro"/>
</dbReference>
<dbReference type="OrthoDB" id="9806213at2"/>
<sequence>MPVAVWSVGGNAARRLEQRQDWVEAQLEAWVKHDPTMIAPGLRWLGQQVIFPDRSRLDLLGLSQEGGIVLAELKRGPVDVATLSQALHYVLWLGSMDPDDLLGRLRLSGDDAATTRQALQNEGAREISIVLIGTGRAPELDQAVQFLVASGFTVPVSIVTFTSFVDPSGAVFLTRETEDHQVAAEDVTPRQQGTRRAKVEWVLEQAREHGVQDAFQDAIALAGDLGLRIKPWPNSITVVPPFTHGRTLLYLSPTGPGQVELWFSEEALAELYGADETDVREAVGPNGNYALIDARQRVRTFAEIMNRLLAAKDPDRQTTAGDQH</sequence>
<dbReference type="Gene3D" id="3.40.1350.10">
    <property type="match status" value="1"/>
</dbReference>
<name>A0A3N4ZAB7_9MICO</name>
<dbReference type="AlphaFoldDB" id="A0A3N4ZAB7"/>
<accession>A0A3N4ZAB7</accession>
<protein>
    <recommendedName>
        <fullName evidence="3">DUF91 domain-containing protein</fullName>
    </recommendedName>
</protein>
<keyword evidence="2" id="KW-1185">Reference proteome</keyword>
<evidence type="ECO:0000313" key="1">
    <source>
        <dbReference type="EMBL" id="RPF29014.1"/>
    </source>
</evidence>
<organism evidence="1 2">
    <name type="scientific">Georgenia muralis</name>
    <dbReference type="NCBI Taxonomy" id="154117"/>
    <lineage>
        <taxon>Bacteria</taxon>
        <taxon>Bacillati</taxon>
        <taxon>Actinomycetota</taxon>
        <taxon>Actinomycetes</taxon>
        <taxon>Micrococcales</taxon>
        <taxon>Bogoriellaceae</taxon>
        <taxon>Georgenia</taxon>
    </lineage>
</organism>
<evidence type="ECO:0008006" key="3">
    <source>
        <dbReference type="Google" id="ProtNLM"/>
    </source>
</evidence>
<evidence type="ECO:0000313" key="2">
    <source>
        <dbReference type="Proteomes" id="UP000280726"/>
    </source>
</evidence>
<dbReference type="Proteomes" id="UP000280726">
    <property type="component" value="Unassembled WGS sequence"/>
</dbReference>
<gene>
    <name evidence="1" type="ORF">EDD32_3566</name>
</gene>